<evidence type="ECO:0000313" key="2">
    <source>
        <dbReference type="EMBL" id="PWN27047.1"/>
    </source>
</evidence>
<name>A0A316UP36_9BASI</name>
<gene>
    <name evidence="2" type="ORF">BDZ90DRAFT_184433</name>
</gene>
<protein>
    <submittedName>
        <fullName evidence="2">Uncharacterized protein</fullName>
    </submittedName>
</protein>
<dbReference type="EMBL" id="KZ819669">
    <property type="protein sequence ID" value="PWN27047.1"/>
    <property type="molecule type" value="Genomic_DNA"/>
</dbReference>
<dbReference type="AlphaFoldDB" id="A0A316UP36"/>
<evidence type="ECO:0000313" key="3">
    <source>
        <dbReference type="Proteomes" id="UP000245884"/>
    </source>
</evidence>
<organism evidence="2 3">
    <name type="scientific">Jaminaea rosea</name>
    <dbReference type="NCBI Taxonomy" id="1569628"/>
    <lineage>
        <taxon>Eukaryota</taxon>
        <taxon>Fungi</taxon>
        <taxon>Dikarya</taxon>
        <taxon>Basidiomycota</taxon>
        <taxon>Ustilaginomycotina</taxon>
        <taxon>Exobasidiomycetes</taxon>
        <taxon>Microstromatales</taxon>
        <taxon>Microstromatales incertae sedis</taxon>
        <taxon>Jaminaea</taxon>
    </lineage>
</organism>
<feature type="compositionally biased region" description="Low complexity" evidence="1">
    <location>
        <begin position="63"/>
        <end position="72"/>
    </location>
</feature>
<evidence type="ECO:0000256" key="1">
    <source>
        <dbReference type="SAM" id="MobiDB-lite"/>
    </source>
</evidence>
<keyword evidence="3" id="KW-1185">Reference proteome</keyword>
<proteinExistence type="predicted"/>
<feature type="region of interest" description="Disordered" evidence="1">
    <location>
        <begin position="49"/>
        <end position="83"/>
    </location>
</feature>
<sequence>MTTRMTTATMMRRECISDARAIQLLRAKPPPTHRARRYGRHDGCLPSRPPRACAHPPPRCHRPGSPLWRSRPPLAPPPRPSSGPVGGGIVAHVFFAMRFARLRWSGLRTLRSQCVLSRARKTKRAGLSGVILGGAERGTLTLMGAAEPLRAMHRMLKLARRSSTRSSRKLGRRRGRAPPC</sequence>
<dbReference type="RefSeq" id="XP_025361659.1">
    <property type="nucleotide sequence ID" value="XM_025503805.1"/>
</dbReference>
<reference evidence="2 3" key="1">
    <citation type="journal article" date="2018" name="Mol. Biol. Evol.">
        <title>Broad Genomic Sampling Reveals a Smut Pathogenic Ancestry of the Fungal Clade Ustilaginomycotina.</title>
        <authorList>
            <person name="Kijpornyongpan T."/>
            <person name="Mondo S.J."/>
            <person name="Barry K."/>
            <person name="Sandor L."/>
            <person name="Lee J."/>
            <person name="Lipzen A."/>
            <person name="Pangilinan J."/>
            <person name="LaButti K."/>
            <person name="Hainaut M."/>
            <person name="Henrissat B."/>
            <person name="Grigoriev I.V."/>
            <person name="Spatafora J.W."/>
            <person name="Aime M.C."/>
        </authorList>
    </citation>
    <scope>NUCLEOTIDE SEQUENCE [LARGE SCALE GENOMIC DNA]</scope>
    <source>
        <strain evidence="2 3">MCA 5214</strain>
    </source>
</reference>
<dbReference type="Proteomes" id="UP000245884">
    <property type="component" value="Unassembled WGS sequence"/>
</dbReference>
<accession>A0A316UP36</accession>
<feature type="region of interest" description="Disordered" evidence="1">
    <location>
        <begin position="159"/>
        <end position="180"/>
    </location>
</feature>
<dbReference type="GeneID" id="37025628"/>